<feature type="domain" description="HTH araC/xylS-type" evidence="5">
    <location>
        <begin position="174"/>
        <end position="271"/>
    </location>
</feature>
<keyword evidence="1" id="KW-0805">Transcription regulation</keyword>
<proteinExistence type="predicted"/>
<dbReference type="Pfam" id="PF12833">
    <property type="entry name" value="HTH_18"/>
    <property type="match status" value="1"/>
</dbReference>
<reference evidence="6 7" key="1">
    <citation type="submission" date="2014-12" db="EMBL/GenBank/DDBJ databases">
        <title>Denitrispirillum autotrophicum gen. nov., sp. nov., Denitrifying, Facultatively Autotrophic Bacteria Isolated from Rice Paddy Soil.</title>
        <authorList>
            <person name="Ishii S."/>
            <person name="Ashida N."/>
            <person name="Ohno H."/>
            <person name="Otsuka S."/>
            <person name="Yokota A."/>
            <person name="Senoo K."/>
        </authorList>
    </citation>
    <scope>NUCLEOTIDE SEQUENCE [LARGE SCALE GENOMIC DNA]</scope>
    <source>
        <strain evidence="6 7">TSA66</strain>
    </source>
</reference>
<evidence type="ECO:0000256" key="4">
    <source>
        <dbReference type="ARBA" id="ARBA00023163"/>
    </source>
</evidence>
<dbReference type="STRING" id="709839.TSA66_16860"/>
<dbReference type="InterPro" id="IPR032783">
    <property type="entry name" value="AraC_lig"/>
</dbReference>
<dbReference type="PROSITE" id="PS01124">
    <property type="entry name" value="HTH_ARAC_FAMILY_2"/>
    <property type="match status" value="1"/>
</dbReference>
<dbReference type="InterPro" id="IPR018062">
    <property type="entry name" value="HTH_AraC-typ_CS"/>
</dbReference>
<sequence length="277" mass="30399">MDKISSLIGRHTFNARVFFNGDFCDTNEFVEDDKSGHLHLVRKGPVIFSHREAPAIRIDEPTMIYYPRGTGHRLQVPEGESATLLCATISFQDGSQNLLARVLPECLRLPLAERAMLGATLELLFAEASAAAAGRDVILDRLCDVLMVQMIRYQFESGAMPTGLLAGLADKQLSLALVAMHERPQEPWDLHSLAGVACMSRTRFAEHFRAIVGTAPGEYLTQCRIRLARHLLRQGTPVKAVSAKTGYASAAAFTRAFTKYAGMSPRQWGRAPDGAAD</sequence>
<name>A0A0C1YNE0_9BURK</name>
<evidence type="ECO:0000313" key="6">
    <source>
        <dbReference type="EMBL" id="KIF82092.1"/>
    </source>
</evidence>
<protein>
    <recommendedName>
        <fullName evidence="5">HTH araC/xylS-type domain-containing protein</fullName>
    </recommendedName>
</protein>
<dbReference type="InterPro" id="IPR050204">
    <property type="entry name" value="AraC_XylS_family_regulators"/>
</dbReference>
<dbReference type="Gene3D" id="1.10.10.60">
    <property type="entry name" value="Homeodomain-like"/>
    <property type="match status" value="2"/>
</dbReference>
<evidence type="ECO:0000256" key="3">
    <source>
        <dbReference type="ARBA" id="ARBA00023159"/>
    </source>
</evidence>
<keyword evidence="2" id="KW-0238">DNA-binding</keyword>
<dbReference type="InterPro" id="IPR037923">
    <property type="entry name" value="HTH-like"/>
</dbReference>
<dbReference type="SMART" id="SM00342">
    <property type="entry name" value="HTH_ARAC"/>
    <property type="match status" value="1"/>
</dbReference>
<dbReference type="InterPro" id="IPR009057">
    <property type="entry name" value="Homeodomain-like_sf"/>
</dbReference>
<dbReference type="PROSITE" id="PS00041">
    <property type="entry name" value="HTH_ARAC_FAMILY_1"/>
    <property type="match status" value="1"/>
</dbReference>
<comment type="caution">
    <text evidence="6">The sequence shown here is derived from an EMBL/GenBank/DDBJ whole genome shotgun (WGS) entry which is preliminary data.</text>
</comment>
<dbReference type="Pfam" id="PF12852">
    <property type="entry name" value="Cupin_6"/>
    <property type="match status" value="1"/>
</dbReference>
<dbReference type="InterPro" id="IPR018060">
    <property type="entry name" value="HTH_AraC"/>
</dbReference>
<dbReference type="OrthoDB" id="9789899at2"/>
<dbReference type="EMBL" id="JWJG01000028">
    <property type="protein sequence ID" value="KIF82092.1"/>
    <property type="molecule type" value="Genomic_DNA"/>
</dbReference>
<accession>A0A0C1YNE0</accession>
<dbReference type="GO" id="GO:0043565">
    <property type="term" value="F:sequence-specific DNA binding"/>
    <property type="evidence" value="ECO:0007669"/>
    <property type="project" value="InterPro"/>
</dbReference>
<evidence type="ECO:0000259" key="5">
    <source>
        <dbReference type="PROSITE" id="PS01124"/>
    </source>
</evidence>
<keyword evidence="7" id="KW-1185">Reference proteome</keyword>
<evidence type="ECO:0000256" key="1">
    <source>
        <dbReference type="ARBA" id="ARBA00023015"/>
    </source>
</evidence>
<dbReference type="PANTHER" id="PTHR46796:SF7">
    <property type="entry name" value="ARAC FAMILY TRANSCRIPTIONAL REGULATOR"/>
    <property type="match status" value="1"/>
</dbReference>
<dbReference type="Proteomes" id="UP000031572">
    <property type="component" value="Unassembled WGS sequence"/>
</dbReference>
<dbReference type="AlphaFoldDB" id="A0A0C1YNE0"/>
<keyword evidence="4" id="KW-0804">Transcription</keyword>
<dbReference type="RefSeq" id="WP_040040767.1">
    <property type="nucleotide sequence ID" value="NZ_JWJG01000028.1"/>
</dbReference>
<dbReference type="SUPFAM" id="SSF46689">
    <property type="entry name" value="Homeodomain-like"/>
    <property type="match status" value="2"/>
</dbReference>
<dbReference type="SUPFAM" id="SSF51215">
    <property type="entry name" value="Regulatory protein AraC"/>
    <property type="match status" value="1"/>
</dbReference>
<dbReference type="PANTHER" id="PTHR46796">
    <property type="entry name" value="HTH-TYPE TRANSCRIPTIONAL ACTIVATOR RHAS-RELATED"/>
    <property type="match status" value="1"/>
</dbReference>
<evidence type="ECO:0000313" key="7">
    <source>
        <dbReference type="Proteomes" id="UP000031572"/>
    </source>
</evidence>
<gene>
    <name evidence="6" type="ORF">TSA66_16860</name>
</gene>
<keyword evidence="3" id="KW-0010">Activator</keyword>
<evidence type="ECO:0000256" key="2">
    <source>
        <dbReference type="ARBA" id="ARBA00023125"/>
    </source>
</evidence>
<dbReference type="GO" id="GO:0003700">
    <property type="term" value="F:DNA-binding transcription factor activity"/>
    <property type="evidence" value="ECO:0007669"/>
    <property type="project" value="InterPro"/>
</dbReference>
<organism evidence="6 7">
    <name type="scientific">Noviherbaspirillum autotrophicum</name>
    <dbReference type="NCBI Taxonomy" id="709839"/>
    <lineage>
        <taxon>Bacteria</taxon>
        <taxon>Pseudomonadati</taxon>
        <taxon>Pseudomonadota</taxon>
        <taxon>Betaproteobacteria</taxon>
        <taxon>Burkholderiales</taxon>
        <taxon>Oxalobacteraceae</taxon>
        <taxon>Noviherbaspirillum</taxon>
    </lineage>
</organism>